<gene>
    <name evidence="1" type="ORF">ACFPM4_14510</name>
</gene>
<keyword evidence="2" id="KW-1185">Reference proteome</keyword>
<proteinExistence type="predicted"/>
<dbReference type="RefSeq" id="WP_382353113.1">
    <property type="nucleotide sequence ID" value="NZ_JBHSMC010000020.1"/>
</dbReference>
<accession>A0ABW0LKY6</accession>
<dbReference type="Proteomes" id="UP001596147">
    <property type="component" value="Unassembled WGS sequence"/>
</dbReference>
<comment type="caution">
    <text evidence="1">The sequence shown here is derived from an EMBL/GenBank/DDBJ whole genome shotgun (WGS) entry which is preliminary data.</text>
</comment>
<name>A0ABW0LKY6_9BACI</name>
<protein>
    <submittedName>
        <fullName evidence="1">Uncharacterized protein</fullName>
    </submittedName>
</protein>
<dbReference type="EMBL" id="JBHSMC010000020">
    <property type="protein sequence ID" value="MFC5465941.1"/>
    <property type="molecule type" value="Genomic_DNA"/>
</dbReference>
<evidence type="ECO:0000313" key="1">
    <source>
        <dbReference type="EMBL" id="MFC5465941.1"/>
    </source>
</evidence>
<organism evidence="1 2">
    <name type="scientific">Lederbergia graminis</name>
    <dbReference type="NCBI Taxonomy" id="735518"/>
    <lineage>
        <taxon>Bacteria</taxon>
        <taxon>Bacillati</taxon>
        <taxon>Bacillota</taxon>
        <taxon>Bacilli</taxon>
        <taxon>Bacillales</taxon>
        <taxon>Bacillaceae</taxon>
        <taxon>Lederbergia</taxon>
    </lineage>
</organism>
<evidence type="ECO:0000313" key="2">
    <source>
        <dbReference type="Proteomes" id="UP001596147"/>
    </source>
</evidence>
<sequence length="250" mass="29839">MDKLKKQLRSTLLENPAIEMKESSIWYLPVTTYDVAFTRVKRSKMDILMKMMLLTFEQTTIRRAANLSELLLVEELFIEDLLIKMQRMGLIRLEREVYQLTLKGEAQIQTGIMEEELDVESTHLFYSPVHDQFWAELSEPSQVEKEELEPFRYKIELNEVNTDRLLEVLAETENRLDEDGFQTVVADVNSYDQQEVAQIPCIEFQLYNKEKDIFFARVWNTGLKRWDDILEQQIDEKDRLEWREKWAENS</sequence>
<reference evidence="2" key="1">
    <citation type="journal article" date="2019" name="Int. J. Syst. Evol. Microbiol.">
        <title>The Global Catalogue of Microorganisms (GCM) 10K type strain sequencing project: providing services to taxonomists for standard genome sequencing and annotation.</title>
        <authorList>
            <consortium name="The Broad Institute Genomics Platform"/>
            <consortium name="The Broad Institute Genome Sequencing Center for Infectious Disease"/>
            <person name="Wu L."/>
            <person name="Ma J."/>
        </authorList>
    </citation>
    <scope>NUCLEOTIDE SEQUENCE [LARGE SCALE GENOMIC DNA]</scope>
    <source>
        <strain evidence="2">CGMCC 1.12237</strain>
    </source>
</reference>